<dbReference type="RefSeq" id="WP_382415928.1">
    <property type="nucleotide sequence ID" value="NZ_AP031500.1"/>
</dbReference>
<comment type="caution">
    <text evidence="1">The sequence shown here is derived from an EMBL/GenBank/DDBJ whole genome shotgun (WGS) entry which is preliminary data.</text>
</comment>
<dbReference type="Pfam" id="PF13155">
    <property type="entry name" value="Toprim_2"/>
    <property type="match status" value="1"/>
</dbReference>
<dbReference type="EMBL" id="JBHRTL010000006">
    <property type="protein sequence ID" value="MFC3155289.1"/>
    <property type="molecule type" value="Genomic_DNA"/>
</dbReference>
<accession>A0ABV7HRJ0</accession>
<dbReference type="Gene3D" id="3.40.1360.10">
    <property type="match status" value="1"/>
</dbReference>
<keyword evidence="2" id="KW-1185">Reference proteome</keyword>
<sequence>MQQPLDHALHQDVLAALENDAEFQFKSNTKYFQYGRCNVCNRKSLFISKANPYRIKCSHVSCGFDETVFSRYGYLFEDIAKKYPATPENPNASADAYMSNSRGFPLIKINGWFNQGSRPLPNSTNHAPTVRFQLWGNHYWERLINASDIREFLKVGKKKKAHFSYGIEFLGKGWQPPEQTLQEGDDVYIVEGIFHAIALSLTGKKVIAAFSCNNLPRQIIEEHKGRGITWHLGYDNDFKGAGNDAAIKYRDELRRMDETCEITQCPQGVDWDDVYKNGKLNESFYDDCLHRGRVFGAESIAERAYWLFLRHTFNYRIMEYKCRLYSVNIDSEFSDQINEAVADANDGDDLYQKDFKDAVATKAGREMFVRYVTHSSISNCHPEFVYSQVDKSSGEVGYHFNVKFPVSRPMQIVFTGSALESPGSFNKALLNQAPGATFDGSANQLKIIRDQWFDKGVMIVDCVPFIGYDKDSDIYVFPDFGYSKGQFLPMGRYGYITKGKTRVKTTLTSIPIKHSHSFNGDWINNYYTAFVENGLVVLAFFMGSLFAEQVRKELGFFPFLEFTGQAGAGKSLVLEFCWRLLGRKDHEGMNPSKSTFAARSRMFTQVANMPVSLMEGDSKDGRDAKRGAFDYSELKDLFNGRGVRATGAFNRGNDIIEPPFRGTIVISQNAEIDGDEATLTRIVHCHATTAHQSRANKPIAEWFRQADLEEVCGFLPHVLRKESQLLPRILEGYRANLEQFGQLEKVKHGRIIDSHALVASLVQSLPLVFPKLQPQAIESTVNLLARRAVIRQHRIEADHPTIQAFWEIYSNLTSQMKSTQSGLSEPRYPLNHSKRDGQIAINLQEFHQAMVDSNSERIDLKELRKILPASTRAKFIGNKNVKSAIKEGETRWCAVFELPNATNHTA</sequence>
<dbReference type="CDD" id="cd01029">
    <property type="entry name" value="TOPRIM_primases"/>
    <property type="match status" value="1"/>
</dbReference>
<dbReference type="SUPFAM" id="SSF56731">
    <property type="entry name" value="DNA primase core"/>
    <property type="match status" value="1"/>
</dbReference>
<evidence type="ECO:0000313" key="1">
    <source>
        <dbReference type="EMBL" id="MFC3155289.1"/>
    </source>
</evidence>
<dbReference type="Proteomes" id="UP001595548">
    <property type="component" value="Unassembled WGS sequence"/>
</dbReference>
<organism evidence="1 2">
    <name type="scientific">Gilvimarinus japonicus</name>
    <dbReference type="NCBI Taxonomy" id="1796469"/>
    <lineage>
        <taxon>Bacteria</taxon>
        <taxon>Pseudomonadati</taxon>
        <taxon>Pseudomonadota</taxon>
        <taxon>Gammaproteobacteria</taxon>
        <taxon>Cellvibrionales</taxon>
        <taxon>Cellvibrionaceae</taxon>
        <taxon>Gilvimarinus</taxon>
    </lineage>
</organism>
<dbReference type="InterPro" id="IPR034154">
    <property type="entry name" value="TOPRIM_DnaG/twinkle"/>
</dbReference>
<name>A0ABV7HRJ0_9GAMM</name>
<proteinExistence type="predicted"/>
<reference evidence="2" key="1">
    <citation type="journal article" date="2019" name="Int. J. Syst. Evol. Microbiol.">
        <title>The Global Catalogue of Microorganisms (GCM) 10K type strain sequencing project: providing services to taxonomists for standard genome sequencing and annotation.</title>
        <authorList>
            <consortium name="The Broad Institute Genomics Platform"/>
            <consortium name="The Broad Institute Genome Sequencing Center for Infectious Disease"/>
            <person name="Wu L."/>
            <person name="Ma J."/>
        </authorList>
    </citation>
    <scope>NUCLEOTIDE SEQUENCE [LARGE SCALE GENOMIC DNA]</scope>
    <source>
        <strain evidence="2">KCTC 52141</strain>
    </source>
</reference>
<protein>
    <submittedName>
        <fullName evidence="1">Toprim domain-containing protein</fullName>
    </submittedName>
</protein>
<evidence type="ECO:0000313" key="2">
    <source>
        <dbReference type="Proteomes" id="UP001595548"/>
    </source>
</evidence>
<gene>
    <name evidence="1" type="ORF">ACFOEB_08755</name>
</gene>